<protein>
    <submittedName>
        <fullName evidence="5">ABC transporter family-like protein</fullName>
    </submittedName>
</protein>
<keyword evidence="6" id="KW-1185">Reference proteome</keyword>
<dbReference type="GO" id="GO:0016887">
    <property type="term" value="F:ATP hydrolysis activity"/>
    <property type="evidence" value="ECO:0007669"/>
    <property type="project" value="InterPro"/>
</dbReference>
<dbReference type="GO" id="GO:0005524">
    <property type="term" value="F:ATP binding"/>
    <property type="evidence" value="ECO:0007669"/>
    <property type="project" value="UniProtKB-KW"/>
</dbReference>
<keyword evidence="3" id="KW-1133">Transmembrane helix</keyword>
<reference evidence="5" key="1">
    <citation type="submission" date="2016-09" db="EMBL/GenBank/DDBJ databases">
        <authorList>
            <person name="Hebert L."/>
            <person name="Moumen B."/>
        </authorList>
    </citation>
    <scope>NUCLEOTIDE SEQUENCE [LARGE SCALE GENOMIC DNA]</scope>
    <source>
        <strain evidence="5">OVI</strain>
    </source>
</reference>
<dbReference type="Pfam" id="PF00005">
    <property type="entry name" value="ABC_tran"/>
    <property type="match status" value="1"/>
</dbReference>
<dbReference type="SMART" id="SM00382">
    <property type="entry name" value="AAA"/>
    <property type="match status" value="1"/>
</dbReference>
<feature type="domain" description="ABC transporter" evidence="4">
    <location>
        <begin position="959"/>
        <end position="1243"/>
    </location>
</feature>
<dbReference type="InterPro" id="IPR003593">
    <property type="entry name" value="AAA+_ATPase"/>
</dbReference>
<keyword evidence="3" id="KW-0472">Membrane</keyword>
<evidence type="ECO:0000313" key="6">
    <source>
        <dbReference type="Proteomes" id="UP000195570"/>
    </source>
</evidence>
<accession>A0A1G4HZG9</accession>
<feature type="transmembrane region" description="Helical" evidence="3">
    <location>
        <begin position="12"/>
        <end position="34"/>
    </location>
</feature>
<dbReference type="PANTHER" id="PTHR43394">
    <property type="entry name" value="ATP-DEPENDENT PERMEASE MDL1, MITOCHONDRIAL"/>
    <property type="match status" value="1"/>
</dbReference>
<keyword evidence="2" id="KW-0067">ATP-binding</keyword>
<dbReference type="GO" id="GO:0005743">
    <property type="term" value="C:mitochondrial inner membrane"/>
    <property type="evidence" value="ECO:0007669"/>
    <property type="project" value="TreeGrafter"/>
</dbReference>
<name>A0A1G4HZG9_TRYEQ</name>
<dbReference type="PANTHER" id="PTHR43394:SF1">
    <property type="entry name" value="ATP-BINDING CASSETTE SUB-FAMILY B MEMBER 10, MITOCHONDRIAL"/>
    <property type="match status" value="1"/>
</dbReference>
<keyword evidence="1" id="KW-0547">Nucleotide-binding</keyword>
<dbReference type="InterPro" id="IPR039421">
    <property type="entry name" value="Type_1_exporter"/>
</dbReference>
<sequence>MVAYASAASSYHAGVLVTSVVLSFGLGLTVWWLASGYRGRMRLRSRVVLVRFVKQVVDDWEEFCLREVEHWLAVRSPEGNIGEDSLFSNHGAKERGEVQDALPFHGPMRSMAYAPGVDLSRWLQLWNVGRRLCAALPEDMVLLERLGYIIKYTAFRRLATMAEARYYAAAWRSAVHGSDTKNGKAQIRRPRIPPWLVGHRPFWVVPLPSPGVGQFLCLPLSYFPVEAVLTSGAEETWVKDLADVLPLIMGQLSFKFLVDGLRTRQARRVAHATIRRRYPPSWKRLWREIDRLFNTFAAPLAKSQLERGRMARQRFCREKLYEGVELVSGDGPDMEEGMDGIFSVQSSEKVEGVMGRDVLLRDANLTRKLTLLLRFRTLSHAVRIAINLWAPRYNVFAGWMLPYVLSSSGCLEGRGAVLMDFARSVLWASLSAAVGAAVRSFDDVFRWKILVMLRDEVLHEVNVKIAVADEAFLRRCSSEGVGRSGGNPLARSFEYAESTAARMLGYFDCEQKKYISLIIGVVTAMLRQEVDVAAFAAAASLLNCYEISRAIGRWCGLLLDKSVEHEIARMGEEPLPAEPRYGLQLLLEVLAEENDGTTGTNAPVEGDAPVQNGSRASHSRYFLSLIACGGTFHVDWPVGPLPTHKKAQTDEVAYLRRLQKLFDTVVSGERACTLSCTSFICSPNDGALSIARGLRENAACVREFVLKERVQHALERNTVQTVPANSSEKLHAVNGGAKAALDAEEAALLARPQAMNRIPSTLGFDDVFSRPPRFILRQLGLDTVFAQRAALSVRRAESFTITMDLSDPISRPFHNVFRQLLLHLTEFIETLLFYSLLSYRSNLTSIWGVWPTWFTTRWACDGGATIAAEWSAASLLDRVSAYRALMRGNERVELDHPFRLTQQVARYMPTFVHDASPHNYSAVFKARRGLWRNKIKHVEGIQFDDAGRISEGFHLRKGIDFRGVWFVYPELHHCATDGSLQPSLANVTVHFPATQITAILGRTGSGKSTLLSLLKRTYDPVAVVSLKEGHVWEESEGLITVLQRCLDTQLPQANEGNCENVVTIDDIPLTCFSTTFLRQAVGMLEQTPFTFKGLSFLQNISLFTPRVSRDECVAAATLCRCKEFIESRPLGYDDKSKELSTGEKQRLALARAILVGRHGLGVCLLDEPTSHLDGHTAAYVEEAIGNLTTIQQPEVTVLLVSHRLSTIRYATHVVILDGGQLEYQGPADERKLRSNSFLRSAAGGQDLQIVRSAARPEGRTQGNVKSAIYADGLLKVSSVDA</sequence>
<dbReference type="RefSeq" id="XP_067076453.1">
    <property type="nucleotide sequence ID" value="XM_067220352.1"/>
</dbReference>
<evidence type="ECO:0000256" key="3">
    <source>
        <dbReference type="SAM" id="Phobius"/>
    </source>
</evidence>
<comment type="caution">
    <text evidence="5">The sequence shown here is derived from an EMBL/GenBank/DDBJ whole genome shotgun (WGS) entry which is preliminary data.</text>
</comment>
<gene>
    <name evidence="5" type="ORF">TEOVI_000736100</name>
</gene>
<dbReference type="EMBL" id="CZPT02000137">
    <property type="protein sequence ID" value="SCU64746.1"/>
    <property type="molecule type" value="Genomic_DNA"/>
</dbReference>
<evidence type="ECO:0000256" key="1">
    <source>
        <dbReference type="ARBA" id="ARBA00022741"/>
    </source>
</evidence>
<dbReference type="Gene3D" id="3.40.50.300">
    <property type="entry name" value="P-loop containing nucleotide triphosphate hydrolases"/>
    <property type="match status" value="1"/>
</dbReference>
<dbReference type="Proteomes" id="UP000195570">
    <property type="component" value="Unassembled WGS sequence"/>
</dbReference>
<proteinExistence type="predicted"/>
<dbReference type="SUPFAM" id="SSF52540">
    <property type="entry name" value="P-loop containing nucleoside triphosphate hydrolases"/>
    <property type="match status" value="1"/>
</dbReference>
<dbReference type="GeneID" id="92381295"/>
<organism evidence="5 6">
    <name type="scientific">Trypanosoma equiperdum</name>
    <dbReference type="NCBI Taxonomy" id="5694"/>
    <lineage>
        <taxon>Eukaryota</taxon>
        <taxon>Discoba</taxon>
        <taxon>Euglenozoa</taxon>
        <taxon>Kinetoplastea</taxon>
        <taxon>Metakinetoplastina</taxon>
        <taxon>Trypanosomatida</taxon>
        <taxon>Trypanosomatidae</taxon>
        <taxon>Trypanosoma</taxon>
    </lineage>
</organism>
<evidence type="ECO:0000259" key="4">
    <source>
        <dbReference type="PROSITE" id="PS50893"/>
    </source>
</evidence>
<evidence type="ECO:0000256" key="2">
    <source>
        <dbReference type="ARBA" id="ARBA00022840"/>
    </source>
</evidence>
<keyword evidence="3" id="KW-0812">Transmembrane</keyword>
<dbReference type="InterPro" id="IPR003439">
    <property type="entry name" value="ABC_transporter-like_ATP-bd"/>
</dbReference>
<dbReference type="VEuPathDB" id="TriTrypDB:TEOVI_000736100"/>
<dbReference type="InterPro" id="IPR027417">
    <property type="entry name" value="P-loop_NTPase"/>
</dbReference>
<dbReference type="GO" id="GO:0090374">
    <property type="term" value="P:oligopeptide export from mitochondrion"/>
    <property type="evidence" value="ECO:0007669"/>
    <property type="project" value="TreeGrafter"/>
</dbReference>
<dbReference type="PROSITE" id="PS50893">
    <property type="entry name" value="ABC_TRANSPORTER_2"/>
    <property type="match status" value="1"/>
</dbReference>
<dbReference type="GO" id="GO:0015421">
    <property type="term" value="F:ABC-type oligopeptide transporter activity"/>
    <property type="evidence" value="ECO:0007669"/>
    <property type="project" value="TreeGrafter"/>
</dbReference>
<evidence type="ECO:0000313" key="5">
    <source>
        <dbReference type="EMBL" id="SCU64746.1"/>
    </source>
</evidence>